<comment type="similarity">
    <text evidence="3 14">Belongs to the Nth/MutY family.</text>
</comment>
<comment type="function">
    <text evidence="2">Adenine glycosylase active on G-A mispairs. MutY also corrects error-prone DNA synthesis past GO lesions which are due to the oxidatively damaged form of guanine: 7,8-dihydro-8-oxoguanine (8-oxo-dGTP).</text>
</comment>
<keyword evidence="6" id="KW-0004">4Fe-4S</keyword>
<comment type="catalytic activity">
    <reaction evidence="1 14">
        <text>Hydrolyzes free adenine bases from 7,8-dihydro-8-oxoguanine:adenine mismatched double-stranded DNA, leaving an apurinic site.</text>
        <dbReference type="EC" id="3.2.2.31"/>
    </reaction>
</comment>
<gene>
    <name evidence="16" type="primary">mutY</name>
    <name evidence="16" type="ORF">GCM10008090_30960</name>
</gene>
<evidence type="ECO:0000256" key="13">
    <source>
        <dbReference type="ARBA" id="ARBA00023295"/>
    </source>
</evidence>
<keyword evidence="11" id="KW-0411">Iron-sulfur</keyword>
<evidence type="ECO:0000256" key="11">
    <source>
        <dbReference type="ARBA" id="ARBA00023014"/>
    </source>
</evidence>
<dbReference type="GO" id="GO:0000701">
    <property type="term" value="F:purine-specific mismatch base pair DNA N-glycosylase activity"/>
    <property type="evidence" value="ECO:0007669"/>
    <property type="project" value="UniProtKB-EC"/>
</dbReference>
<evidence type="ECO:0000256" key="12">
    <source>
        <dbReference type="ARBA" id="ARBA00023204"/>
    </source>
</evidence>
<dbReference type="FunFam" id="1.10.340.30:FF:000002">
    <property type="entry name" value="Adenine DNA glycosylase"/>
    <property type="match status" value="1"/>
</dbReference>
<dbReference type="Gene3D" id="3.90.79.10">
    <property type="entry name" value="Nucleoside Triphosphate Pyrophosphohydrolase"/>
    <property type="match status" value="1"/>
</dbReference>
<dbReference type="SMART" id="SM00478">
    <property type="entry name" value="ENDO3c"/>
    <property type="match status" value="1"/>
</dbReference>
<dbReference type="AlphaFoldDB" id="A0A918VQA3"/>
<keyword evidence="13 14" id="KW-0326">Glycosidase</keyword>
<dbReference type="InterPro" id="IPR044298">
    <property type="entry name" value="MIG/MutY"/>
</dbReference>
<dbReference type="GO" id="GO:0006284">
    <property type="term" value="P:base-excision repair"/>
    <property type="evidence" value="ECO:0007669"/>
    <property type="project" value="UniProtKB-UniRule"/>
</dbReference>
<keyword evidence="7" id="KW-0479">Metal-binding</keyword>
<evidence type="ECO:0000259" key="15">
    <source>
        <dbReference type="SMART" id="SM00478"/>
    </source>
</evidence>
<keyword evidence="12" id="KW-0234">DNA repair</keyword>
<protein>
    <recommendedName>
        <fullName evidence="5 14">Adenine DNA glycosylase</fullName>
        <ecNumber evidence="4 14">3.2.2.31</ecNumber>
    </recommendedName>
</protein>
<proteinExistence type="inferred from homology"/>
<dbReference type="InterPro" id="IPR029119">
    <property type="entry name" value="MutY_C"/>
</dbReference>
<evidence type="ECO:0000256" key="5">
    <source>
        <dbReference type="ARBA" id="ARBA00022023"/>
    </source>
</evidence>
<evidence type="ECO:0000256" key="14">
    <source>
        <dbReference type="RuleBase" id="RU365096"/>
    </source>
</evidence>
<evidence type="ECO:0000256" key="3">
    <source>
        <dbReference type="ARBA" id="ARBA00008343"/>
    </source>
</evidence>
<dbReference type="PANTHER" id="PTHR42944">
    <property type="entry name" value="ADENINE DNA GLYCOSYLASE"/>
    <property type="match status" value="1"/>
</dbReference>
<dbReference type="InterPro" id="IPR015797">
    <property type="entry name" value="NUDIX_hydrolase-like_dom_sf"/>
</dbReference>
<dbReference type="EC" id="3.2.2.31" evidence="4 14"/>
<sequence>MLPLTGLTHWLFLTRAMQTITNTLLNWHRDHGRHHLPWQNTHDAYRIWLSEIMLQQTQVSTVIPYFERFVDRFLRVTDLAHAEQDEVLHLWTGLGYYARARNLHAAAKIVAEKYDGHFPTTFDEMVDLPGIGRSTAGAILAFSTRQRFPILDGNVKRVLARFYAIEGWYGVKAVENKLWELADLNTPQDDVHIYTQAIMDFGATLCTRSKPNCPDCPLNSDCTALHTNRVTELPHGKPKQTKPSKQTVMLLIKNPDDAFWLSQNPPSGIWGGLWCPPQVESVEDDYVIDGLSVTALQTLPELKHVFSHFTLHITPVLCLPNQTAMNVADSSAVWYKPHSDQTLGLAAPVKKLLETY</sequence>
<dbReference type="GO" id="GO:0034039">
    <property type="term" value="F:8-oxo-7,8-dihydroguanine DNA N-glycosylase activity"/>
    <property type="evidence" value="ECO:0007669"/>
    <property type="project" value="TreeGrafter"/>
</dbReference>
<comment type="cofactor">
    <cofactor evidence="14">
        <name>[4Fe-4S] cluster</name>
        <dbReference type="ChEBI" id="CHEBI:49883"/>
    </cofactor>
    <text evidence="14">Binds 1 [4Fe-4S] cluster.</text>
</comment>
<dbReference type="CDD" id="cd00056">
    <property type="entry name" value="ENDO3c"/>
    <property type="match status" value="1"/>
</dbReference>
<keyword evidence="10 14" id="KW-0408">Iron</keyword>
<name>A0A918VQA3_9GAMM</name>
<dbReference type="SUPFAM" id="SSF48150">
    <property type="entry name" value="DNA-glycosylase"/>
    <property type="match status" value="1"/>
</dbReference>
<dbReference type="SUPFAM" id="SSF55811">
    <property type="entry name" value="Nudix"/>
    <property type="match status" value="1"/>
</dbReference>
<keyword evidence="9" id="KW-0378">Hydrolase</keyword>
<dbReference type="Pfam" id="PF00633">
    <property type="entry name" value="HHH"/>
    <property type="match status" value="1"/>
</dbReference>
<dbReference type="Pfam" id="PF00730">
    <property type="entry name" value="HhH-GPD"/>
    <property type="match status" value="1"/>
</dbReference>
<dbReference type="Gene3D" id="1.10.340.30">
    <property type="entry name" value="Hypothetical protein, domain 2"/>
    <property type="match status" value="1"/>
</dbReference>
<dbReference type="GO" id="GO:0006298">
    <property type="term" value="P:mismatch repair"/>
    <property type="evidence" value="ECO:0007669"/>
    <property type="project" value="TreeGrafter"/>
</dbReference>
<dbReference type="CDD" id="cd03431">
    <property type="entry name" value="NUDIX_DNA_Glycosylase_C-MutY"/>
    <property type="match status" value="1"/>
</dbReference>
<comment type="caution">
    <text evidence="16">The sequence shown here is derived from an EMBL/GenBank/DDBJ whole genome shotgun (WGS) entry which is preliminary data.</text>
</comment>
<evidence type="ECO:0000256" key="4">
    <source>
        <dbReference type="ARBA" id="ARBA00012045"/>
    </source>
</evidence>
<dbReference type="InterPro" id="IPR003265">
    <property type="entry name" value="HhH-GPD_domain"/>
</dbReference>
<evidence type="ECO:0000256" key="1">
    <source>
        <dbReference type="ARBA" id="ARBA00000843"/>
    </source>
</evidence>
<dbReference type="NCBIfam" id="TIGR01084">
    <property type="entry name" value="mutY"/>
    <property type="match status" value="1"/>
</dbReference>
<evidence type="ECO:0000256" key="7">
    <source>
        <dbReference type="ARBA" id="ARBA00022723"/>
    </source>
</evidence>
<evidence type="ECO:0000313" key="17">
    <source>
        <dbReference type="Proteomes" id="UP000614811"/>
    </source>
</evidence>
<evidence type="ECO:0000256" key="10">
    <source>
        <dbReference type="ARBA" id="ARBA00023004"/>
    </source>
</evidence>
<dbReference type="Proteomes" id="UP000614811">
    <property type="component" value="Unassembled WGS sequence"/>
</dbReference>
<feature type="domain" description="HhH-GPD" evidence="15">
    <location>
        <begin position="53"/>
        <end position="204"/>
    </location>
</feature>
<evidence type="ECO:0000256" key="8">
    <source>
        <dbReference type="ARBA" id="ARBA00022763"/>
    </source>
</evidence>
<dbReference type="PANTHER" id="PTHR42944:SF1">
    <property type="entry name" value="ADENINE DNA GLYCOSYLASE"/>
    <property type="match status" value="1"/>
</dbReference>
<reference evidence="16" key="2">
    <citation type="submission" date="2020-09" db="EMBL/GenBank/DDBJ databases">
        <authorList>
            <person name="Sun Q."/>
            <person name="Kim S."/>
        </authorList>
    </citation>
    <scope>NUCLEOTIDE SEQUENCE</scope>
    <source>
        <strain evidence="16">KCTC 12711</strain>
    </source>
</reference>
<dbReference type="GO" id="GO:0046872">
    <property type="term" value="F:metal ion binding"/>
    <property type="evidence" value="ECO:0007669"/>
    <property type="project" value="UniProtKB-UniRule"/>
</dbReference>
<dbReference type="GO" id="GO:0035485">
    <property type="term" value="F:adenine/guanine mispair binding"/>
    <property type="evidence" value="ECO:0007669"/>
    <property type="project" value="TreeGrafter"/>
</dbReference>
<dbReference type="GO" id="GO:0032357">
    <property type="term" value="F:oxidized purine DNA binding"/>
    <property type="evidence" value="ECO:0007669"/>
    <property type="project" value="TreeGrafter"/>
</dbReference>
<dbReference type="InterPro" id="IPR011257">
    <property type="entry name" value="DNA_glycosylase"/>
</dbReference>
<dbReference type="GO" id="GO:0051539">
    <property type="term" value="F:4 iron, 4 sulfur cluster binding"/>
    <property type="evidence" value="ECO:0007669"/>
    <property type="project" value="UniProtKB-UniRule"/>
</dbReference>
<keyword evidence="8 14" id="KW-0227">DNA damage</keyword>
<accession>A0A918VQA3</accession>
<dbReference type="Gene3D" id="1.10.1670.10">
    <property type="entry name" value="Helix-hairpin-Helix base-excision DNA repair enzymes (C-terminal)"/>
    <property type="match status" value="1"/>
</dbReference>
<evidence type="ECO:0000313" key="16">
    <source>
        <dbReference type="EMBL" id="GHA19031.1"/>
    </source>
</evidence>
<evidence type="ECO:0000256" key="6">
    <source>
        <dbReference type="ARBA" id="ARBA00022485"/>
    </source>
</evidence>
<dbReference type="InterPro" id="IPR005760">
    <property type="entry name" value="A/G_AdeGlyc_MutY"/>
</dbReference>
<organism evidence="16 17">
    <name type="scientific">Arenicella chitinivorans</name>
    <dbReference type="NCBI Taxonomy" id="1329800"/>
    <lineage>
        <taxon>Bacteria</taxon>
        <taxon>Pseudomonadati</taxon>
        <taxon>Pseudomonadota</taxon>
        <taxon>Gammaproteobacteria</taxon>
        <taxon>Arenicellales</taxon>
        <taxon>Arenicellaceae</taxon>
        <taxon>Arenicella</taxon>
    </lineage>
</organism>
<dbReference type="InterPro" id="IPR023170">
    <property type="entry name" value="HhH_base_excis_C"/>
</dbReference>
<dbReference type="Pfam" id="PF14815">
    <property type="entry name" value="NUDIX_4"/>
    <property type="match status" value="1"/>
</dbReference>
<evidence type="ECO:0000256" key="9">
    <source>
        <dbReference type="ARBA" id="ARBA00022801"/>
    </source>
</evidence>
<reference evidence="16" key="1">
    <citation type="journal article" date="2014" name="Int. J. Syst. Evol. Microbiol.">
        <title>Complete genome sequence of Corynebacterium casei LMG S-19264T (=DSM 44701T), isolated from a smear-ripened cheese.</title>
        <authorList>
            <consortium name="US DOE Joint Genome Institute (JGI-PGF)"/>
            <person name="Walter F."/>
            <person name="Albersmeier A."/>
            <person name="Kalinowski J."/>
            <person name="Ruckert C."/>
        </authorList>
    </citation>
    <scope>NUCLEOTIDE SEQUENCE</scope>
    <source>
        <strain evidence="16">KCTC 12711</strain>
    </source>
</reference>
<dbReference type="NCBIfam" id="NF008132">
    <property type="entry name" value="PRK10880.1"/>
    <property type="match status" value="1"/>
</dbReference>
<evidence type="ECO:0000256" key="2">
    <source>
        <dbReference type="ARBA" id="ARBA00002933"/>
    </source>
</evidence>
<dbReference type="InterPro" id="IPR000445">
    <property type="entry name" value="HhH_motif"/>
</dbReference>
<dbReference type="EMBL" id="BMXA01000007">
    <property type="protein sequence ID" value="GHA19031.1"/>
    <property type="molecule type" value="Genomic_DNA"/>
</dbReference>
<keyword evidence="17" id="KW-1185">Reference proteome</keyword>